<reference key="2">
    <citation type="submission" date="2011-05" db="EMBL/GenBank/DDBJ databases">
        <title>Complete genome sequence of the aerobic marine methanotroph Methylomonas methanica MC09.</title>
        <authorList>
            <person name="Boden R."/>
            <person name="Cunliffe M."/>
            <person name="Scanlan J."/>
            <person name="Moussard H."/>
            <person name="Kits K.D."/>
            <person name="Klotz M."/>
            <person name="Jetten M."/>
            <person name="Vuilleumier S."/>
            <person name="Han J."/>
            <person name="Peters L."/>
            <person name="Mikhailova N."/>
            <person name="Teshima H."/>
            <person name="Tapia R."/>
            <person name="Kyrpides N."/>
            <person name="Ivanova N."/>
            <person name="Pagani I."/>
            <person name="Cheng J.-F."/>
            <person name="Goodwin L."/>
            <person name="Han C."/>
            <person name="Hauser L."/>
            <person name="Land M."/>
            <person name="Lapidus A."/>
            <person name="Lucas S."/>
            <person name="Pitluck S."/>
            <person name="Woyke T."/>
            <person name="Stein L.Y."/>
            <person name="Murrell C."/>
        </authorList>
    </citation>
    <scope>NUCLEOTIDE SEQUENCE</scope>
    <source>
        <strain>MC09</strain>
    </source>
</reference>
<protein>
    <submittedName>
        <fullName evidence="1">Uncharacterized protein</fullName>
    </submittedName>
</protein>
<dbReference type="EMBL" id="CP002738">
    <property type="protein sequence ID" value="AEG02523.1"/>
    <property type="molecule type" value="Genomic_DNA"/>
</dbReference>
<sequence>MKFNVEGEAEMLESTNALIGALIAVLRELQRCRSLIDGGLLSEEAEEEMGPFIDQLHEALADLSESYESRRAAHPNLLTLEQLEQRAKIT</sequence>
<reference evidence="2" key="3">
    <citation type="submission" date="2011-05" db="EMBL/GenBank/DDBJ databases">
        <title>Complete sequence of Methylomonas methanica MC09.</title>
        <authorList>
            <consortium name="US DOE Joint Genome Institute"/>
            <person name="Lucas S."/>
            <person name="Han J."/>
            <person name="Lapidus A."/>
            <person name="Cheng J.-F."/>
            <person name="Goodwin L."/>
            <person name="Pitluck S."/>
            <person name="Peters L."/>
            <person name="Mikhailova N."/>
            <person name="Teshima H."/>
            <person name="Han C."/>
            <person name="Tapia R."/>
            <person name="Land M."/>
            <person name="Hauser L."/>
            <person name="Kyrpides N."/>
            <person name="Ivanova N."/>
            <person name="Pagani I."/>
            <person name="Stein L."/>
            <person name="Woyke T."/>
        </authorList>
    </citation>
    <scope>NUCLEOTIDE SEQUENCE [LARGE SCALE GENOMIC DNA]</scope>
    <source>
        <strain evidence="2">MC09</strain>
    </source>
</reference>
<name>G0A1A3_METMM</name>
<evidence type="ECO:0000313" key="2">
    <source>
        <dbReference type="Proteomes" id="UP000008888"/>
    </source>
</evidence>
<dbReference type="STRING" id="857087.Metme_4172"/>
<evidence type="ECO:0000313" key="1">
    <source>
        <dbReference type="EMBL" id="AEG02523.1"/>
    </source>
</evidence>
<dbReference type="KEGG" id="mmt:Metme_4172"/>
<proteinExistence type="predicted"/>
<dbReference type="Proteomes" id="UP000008888">
    <property type="component" value="Chromosome"/>
</dbReference>
<dbReference type="HOGENOM" id="CLU_2437434_0_0_6"/>
<accession>G0A1A3</accession>
<dbReference type="AlphaFoldDB" id="G0A1A3"/>
<keyword evidence="2" id="KW-1185">Reference proteome</keyword>
<gene>
    <name evidence="1" type="ordered locus">Metme_4172</name>
</gene>
<reference evidence="1 2" key="1">
    <citation type="journal article" date="2011" name="J. Bacteriol.">
        <title>Complete Genome Sequence of the Aerobic Marine Methanotroph Methylomonas methanica MC09.</title>
        <authorList>
            <person name="Boden R."/>
            <person name="Cunliffe M."/>
            <person name="Scanlan J."/>
            <person name="Moussard H."/>
            <person name="Kits K.D."/>
            <person name="Klotz M.G."/>
            <person name="Jetten M.S."/>
            <person name="Vuilleumier S."/>
            <person name="Han J."/>
            <person name="Peters L."/>
            <person name="Mikhailova N."/>
            <person name="Teshima H."/>
            <person name="Tapia R."/>
            <person name="Kyrpides N."/>
            <person name="Ivanova N."/>
            <person name="Pagani I."/>
            <person name="Cheng J.F."/>
            <person name="Goodwin L."/>
            <person name="Han C."/>
            <person name="Hauser L."/>
            <person name="Land M.L."/>
            <person name="Lapidus A."/>
            <person name="Lucas S."/>
            <person name="Pitluck S."/>
            <person name="Woyke T."/>
            <person name="Stein L."/>
            <person name="Murrell J.C."/>
        </authorList>
    </citation>
    <scope>NUCLEOTIDE SEQUENCE [LARGE SCALE GENOMIC DNA]</scope>
    <source>
        <strain evidence="1 2">MC09</strain>
    </source>
</reference>
<organism evidence="1 2">
    <name type="scientific">Methylomonas methanica (strain DSM 25384 / MC09)</name>
    <dbReference type="NCBI Taxonomy" id="857087"/>
    <lineage>
        <taxon>Bacteria</taxon>
        <taxon>Pseudomonadati</taxon>
        <taxon>Pseudomonadota</taxon>
        <taxon>Gammaproteobacteria</taxon>
        <taxon>Methylococcales</taxon>
        <taxon>Methylococcaceae</taxon>
        <taxon>Methylomonas</taxon>
    </lineage>
</organism>